<dbReference type="EC" id="2.7.13.3" evidence="2"/>
<evidence type="ECO:0000256" key="5">
    <source>
        <dbReference type="ARBA" id="ARBA00022741"/>
    </source>
</evidence>
<feature type="transmembrane region" description="Helical" evidence="9">
    <location>
        <begin position="144"/>
        <end position="162"/>
    </location>
</feature>
<dbReference type="EMBL" id="JAKKOR010000012">
    <property type="protein sequence ID" value="MCF8590118.1"/>
    <property type="molecule type" value="Genomic_DNA"/>
</dbReference>
<protein>
    <recommendedName>
        <fullName evidence="2">histidine kinase</fullName>
        <ecNumber evidence="2">2.7.13.3</ecNumber>
    </recommendedName>
</protein>
<keyword evidence="8" id="KW-0902">Two-component regulatory system</keyword>
<evidence type="ECO:0000256" key="1">
    <source>
        <dbReference type="ARBA" id="ARBA00000085"/>
    </source>
</evidence>
<feature type="transmembrane region" description="Helical" evidence="9">
    <location>
        <begin position="20"/>
        <end position="40"/>
    </location>
</feature>
<comment type="catalytic activity">
    <reaction evidence="1">
        <text>ATP + protein L-histidine = ADP + protein N-phospho-L-histidine.</text>
        <dbReference type="EC" id="2.7.13.3"/>
    </reaction>
</comment>
<evidence type="ECO:0000256" key="9">
    <source>
        <dbReference type="SAM" id="Phobius"/>
    </source>
</evidence>
<evidence type="ECO:0000256" key="4">
    <source>
        <dbReference type="ARBA" id="ARBA00022679"/>
    </source>
</evidence>
<gene>
    <name evidence="11" type="ORF">L5G33_16810</name>
</gene>
<dbReference type="Pfam" id="PF07730">
    <property type="entry name" value="HisKA_3"/>
    <property type="match status" value="1"/>
</dbReference>
<evidence type="ECO:0000313" key="11">
    <source>
        <dbReference type="EMBL" id="MCF8590118.1"/>
    </source>
</evidence>
<dbReference type="GO" id="GO:0016301">
    <property type="term" value="F:kinase activity"/>
    <property type="evidence" value="ECO:0007669"/>
    <property type="project" value="UniProtKB-KW"/>
</dbReference>
<keyword evidence="9" id="KW-0812">Transmembrane</keyword>
<keyword evidence="5" id="KW-0547">Nucleotide-binding</keyword>
<proteinExistence type="predicted"/>
<accession>A0ABS9IX27</accession>
<evidence type="ECO:0000256" key="7">
    <source>
        <dbReference type="ARBA" id="ARBA00022840"/>
    </source>
</evidence>
<keyword evidence="6 11" id="KW-0418">Kinase</keyword>
<feature type="transmembrane region" description="Helical" evidence="9">
    <location>
        <begin position="52"/>
        <end position="71"/>
    </location>
</feature>
<comment type="caution">
    <text evidence="11">The sequence shown here is derived from an EMBL/GenBank/DDBJ whole genome shotgun (WGS) entry which is preliminary data.</text>
</comment>
<feature type="domain" description="Signal transduction histidine kinase subgroup 3 dimerisation and phosphoacceptor" evidence="10">
    <location>
        <begin position="193"/>
        <end position="257"/>
    </location>
</feature>
<evidence type="ECO:0000256" key="2">
    <source>
        <dbReference type="ARBA" id="ARBA00012438"/>
    </source>
</evidence>
<evidence type="ECO:0000256" key="6">
    <source>
        <dbReference type="ARBA" id="ARBA00022777"/>
    </source>
</evidence>
<feature type="transmembrane region" description="Helical" evidence="9">
    <location>
        <begin position="77"/>
        <end position="101"/>
    </location>
</feature>
<dbReference type="InterPro" id="IPR011712">
    <property type="entry name" value="Sig_transdc_His_kin_sub3_dim/P"/>
</dbReference>
<dbReference type="PANTHER" id="PTHR24421">
    <property type="entry name" value="NITRATE/NITRITE SENSOR PROTEIN NARX-RELATED"/>
    <property type="match status" value="1"/>
</dbReference>
<reference evidence="11 12" key="1">
    <citation type="submission" date="2022-01" db="EMBL/GenBank/DDBJ databases">
        <authorList>
            <person name="Huang Y."/>
        </authorList>
    </citation>
    <scope>NUCLEOTIDE SEQUENCE [LARGE SCALE GENOMIC DNA]</scope>
    <source>
        <strain evidence="11 12">HY366</strain>
    </source>
</reference>
<dbReference type="CDD" id="cd16917">
    <property type="entry name" value="HATPase_UhpB-NarQ-NarX-like"/>
    <property type="match status" value="1"/>
</dbReference>
<keyword evidence="9" id="KW-0472">Membrane</keyword>
<evidence type="ECO:0000259" key="10">
    <source>
        <dbReference type="Pfam" id="PF07730"/>
    </source>
</evidence>
<sequence>MTDATSLYLVRPADYQPTLTWWGHTWRIIGVVAVSALGWAPRVAYQWSEHRWWFAVDLALGVLALAMVMRYRRTHPVLVATITNLMTVVSTTAGGPAVLALVSLSTRRRWKEIVPQTLLTITCMLAGEHVLRAPDEAELTVVDGALFVLIAALVVAWGMYIGSRRELLASWRARALLSEAEQAAHVREAQSAERARIAREMHDVLAHRISAASMYAGALAFRDDLSPEEVKATAQTIQQTSHQALTELREVLGVLRDGPGDADPERPQATAAHVRELIEENRRTGMRIDVHWSLGVNGDLDVDALPAVLGRTVYRCVQESLTNARKHAPASRVRVSVSGEPGRGVDIHVENPLSLAAGQTPPESGFGLVGLAERVALAGGRQVHRTTGGGTFVLAVWLPWQKQTGLAEESGLADE</sequence>
<keyword evidence="12" id="KW-1185">Reference proteome</keyword>
<evidence type="ECO:0000313" key="12">
    <source>
        <dbReference type="Proteomes" id="UP001200110"/>
    </source>
</evidence>
<dbReference type="InterPro" id="IPR050482">
    <property type="entry name" value="Sensor_HK_TwoCompSys"/>
</dbReference>
<keyword evidence="9" id="KW-1133">Transmembrane helix</keyword>
<keyword evidence="4" id="KW-0808">Transferase</keyword>
<dbReference type="InterPro" id="IPR036890">
    <property type="entry name" value="HATPase_C_sf"/>
</dbReference>
<organism evidence="11 12">
    <name type="scientific">Gordonia liuliyuniae</name>
    <dbReference type="NCBI Taxonomy" id="2911517"/>
    <lineage>
        <taxon>Bacteria</taxon>
        <taxon>Bacillati</taxon>
        <taxon>Actinomycetota</taxon>
        <taxon>Actinomycetes</taxon>
        <taxon>Mycobacteriales</taxon>
        <taxon>Gordoniaceae</taxon>
        <taxon>Gordonia</taxon>
    </lineage>
</organism>
<evidence type="ECO:0000256" key="3">
    <source>
        <dbReference type="ARBA" id="ARBA00022553"/>
    </source>
</evidence>
<dbReference type="SUPFAM" id="SSF55874">
    <property type="entry name" value="ATPase domain of HSP90 chaperone/DNA topoisomerase II/histidine kinase"/>
    <property type="match status" value="1"/>
</dbReference>
<dbReference type="Proteomes" id="UP001200110">
    <property type="component" value="Unassembled WGS sequence"/>
</dbReference>
<keyword evidence="7" id="KW-0067">ATP-binding</keyword>
<evidence type="ECO:0000256" key="8">
    <source>
        <dbReference type="ARBA" id="ARBA00023012"/>
    </source>
</evidence>
<keyword evidence="3" id="KW-0597">Phosphoprotein</keyword>
<dbReference type="PANTHER" id="PTHR24421:SF10">
    <property type="entry name" value="NITRATE_NITRITE SENSOR PROTEIN NARQ"/>
    <property type="match status" value="1"/>
</dbReference>
<dbReference type="Gene3D" id="3.30.565.10">
    <property type="entry name" value="Histidine kinase-like ATPase, C-terminal domain"/>
    <property type="match status" value="1"/>
</dbReference>
<dbReference type="Gene3D" id="1.20.5.1930">
    <property type="match status" value="1"/>
</dbReference>
<name>A0ABS9IX27_9ACTN</name>